<proteinExistence type="predicted"/>
<dbReference type="PANTHER" id="PTHR21530">
    <property type="entry name" value="PHEROMONE SHUTDOWN PROTEIN"/>
    <property type="match status" value="1"/>
</dbReference>
<dbReference type="EMBL" id="AOHZ01000068">
    <property type="protein sequence ID" value="ELY53305.1"/>
    <property type="molecule type" value="Genomic_DNA"/>
</dbReference>
<name>L9WV19_9EURY</name>
<feature type="transmembrane region" description="Helical" evidence="2">
    <location>
        <begin position="348"/>
        <end position="370"/>
    </location>
</feature>
<evidence type="ECO:0000313" key="3">
    <source>
        <dbReference type="EMBL" id="ELY53305.1"/>
    </source>
</evidence>
<dbReference type="STRING" id="1227499.C493_14783"/>
<comment type="caution">
    <text evidence="3">The sequence shown here is derived from an EMBL/GenBank/DDBJ whole genome shotgun (WGS) entry which is preliminary data.</text>
</comment>
<dbReference type="PANTHER" id="PTHR21530:SF7">
    <property type="entry name" value="TRAB DOMAIN-CONTAINING PROTEIN"/>
    <property type="match status" value="1"/>
</dbReference>
<dbReference type="PATRIC" id="fig|1227499.3.peg.3031"/>
<keyword evidence="4" id="KW-1185">Reference proteome</keyword>
<feature type="transmembrane region" description="Helical" evidence="2">
    <location>
        <begin position="412"/>
        <end position="432"/>
    </location>
</feature>
<keyword evidence="2" id="KW-0472">Membrane</keyword>
<dbReference type="InterPro" id="IPR046345">
    <property type="entry name" value="TraB_PrgY-like"/>
</dbReference>
<evidence type="ECO:0000256" key="1">
    <source>
        <dbReference type="SAM" id="MobiDB-lite"/>
    </source>
</evidence>
<dbReference type="eggNOG" id="arCOG02142">
    <property type="taxonomic scope" value="Archaea"/>
</dbReference>
<feature type="compositionally biased region" description="Polar residues" evidence="1">
    <location>
        <begin position="35"/>
        <end position="51"/>
    </location>
</feature>
<dbReference type="Proteomes" id="UP000011602">
    <property type="component" value="Unassembled WGS sequence"/>
</dbReference>
<keyword evidence="2" id="KW-1133">Transmembrane helix</keyword>
<sequence>MGDDDTQRIDDAVGPDEFLRKTSRADESGARTESEPGTVTYVESTPDSNTDATEIRETIERNAPDVVAVELGDLRYSELVEEAETDVDRDEVVGGKTSAQLLGHWLLSATRDRHRDGTDTAPASSAAAAVSAADTQNVPVALVDRPLENTVSDLWRRLSRRAKLSAGGALVAEFGGPLKAGLGIGLFWGLLLGATVRLVQGPLLVPVEALSSGGSGDGFGLLEPLLSVLDAVVLIVLIGLVIGALLSVLLSRATAGFERAEDPAADGDEIATVIAERSESAADARTLTERRDAVTARRLLALREAGYDVLAVVSAGRRPQIERFVETPASVPSTRVDDASSSTRLRSILYRVVGYAFTLGFLSVFVLLALGGAQDWFVLQLFAAWFLVNFVAAAGVAWLAGAHWTSAGAGGAAAWLTSVNPFITPGLFIAYVELQYTRVKLADIFRIKETLAMRDRGLLERLRGLHANVGLFRLLAIMTVANLASFIASVVFVVAILPFLAADVGGLDGVGELLLDGIREGRRLLEAAL</sequence>
<evidence type="ECO:0000313" key="4">
    <source>
        <dbReference type="Proteomes" id="UP000011602"/>
    </source>
</evidence>
<feature type="region of interest" description="Disordered" evidence="1">
    <location>
        <begin position="1"/>
        <end position="51"/>
    </location>
</feature>
<feature type="compositionally biased region" description="Basic and acidic residues" evidence="1">
    <location>
        <begin position="1"/>
        <end position="34"/>
    </location>
</feature>
<dbReference type="RefSeq" id="WP_007260226.1">
    <property type="nucleotide sequence ID" value="NZ_AOHZ01000068.1"/>
</dbReference>
<protein>
    <submittedName>
        <fullName evidence="3">TraB determinant protein</fullName>
    </submittedName>
</protein>
<feature type="transmembrane region" description="Helical" evidence="2">
    <location>
        <begin position="471"/>
        <end position="497"/>
    </location>
</feature>
<feature type="transmembrane region" description="Helical" evidence="2">
    <location>
        <begin position="376"/>
        <end position="400"/>
    </location>
</feature>
<evidence type="ECO:0000256" key="2">
    <source>
        <dbReference type="SAM" id="Phobius"/>
    </source>
</evidence>
<dbReference type="AlphaFoldDB" id="L9WV19"/>
<keyword evidence="2" id="KW-0812">Transmembrane</keyword>
<feature type="transmembrane region" description="Helical" evidence="2">
    <location>
        <begin position="225"/>
        <end position="250"/>
    </location>
</feature>
<accession>L9WV19</accession>
<gene>
    <name evidence="3" type="ORF">C493_14783</name>
</gene>
<organism evidence="3 4">
    <name type="scientific">Natronolimnohabitans innermongolicus JCM 12255</name>
    <dbReference type="NCBI Taxonomy" id="1227499"/>
    <lineage>
        <taxon>Archaea</taxon>
        <taxon>Methanobacteriati</taxon>
        <taxon>Methanobacteriota</taxon>
        <taxon>Stenosarchaea group</taxon>
        <taxon>Halobacteria</taxon>
        <taxon>Halobacteriales</taxon>
        <taxon>Natrialbaceae</taxon>
        <taxon>Natronolimnohabitans</taxon>
    </lineage>
</organism>
<reference evidence="3 4" key="1">
    <citation type="journal article" date="2014" name="PLoS Genet.">
        <title>Phylogenetically driven sequencing of extremely halophilic archaea reveals strategies for static and dynamic osmo-response.</title>
        <authorList>
            <person name="Becker E.A."/>
            <person name="Seitzer P.M."/>
            <person name="Tritt A."/>
            <person name="Larsen D."/>
            <person name="Krusor M."/>
            <person name="Yao A.I."/>
            <person name="Wu D."/>
            <person name="Madern D."/>
            <person name="Eisen J.A."/>
            <person name="Darling A.E."/>
            <person name="Facciotti M.T."/>
        </authorList>
    </citation>
    <scope>NUCLEOTIDE SEQUENCE [LARGE SCALE GENOMIC DNA]</scope>
    <source>
        <strain evidence="3 4">JCM 12255</strain>
    </source>
</reference>